<gene>
    <name evidence="3" type="ORF">H9625_01160</name>
</gene>
<feature type="domain" description="Outer membrane protein beta-barrel" evidence="2">
    <location>
        <begin position="321"/>
        <end position="674"/>
    </location>
</feature>
<evidence type="ECO:0000259" key="2">
    <source>
        <dbReference type="Pfam" id="PF14905"/>
    </source>
</evidence>
<dbReference type="RefSeq" id="WP_191762772.1">
    <property type="nucleotide sequence ID" value="NZ_JACSPP010000002.1"/>
</dbReference>
<name>A0ABR8Y4I7_9BACT</name>
<feature type="chain" id="PRO_5047249381" evidence="1">
    <location>
        <begin position="22"/>
        <end position="693"/>
    </location>
</feature>
<dbReference type="EMBL" id="JACSPP010000002">
    <property type="protein sequence ID" value="MBD8039071.1"/>
    <property type="molecule type" value="Genomic_DNA"/>
</dbReference>
<evidence type="ECO:0000313" key="4">
    <source>
        <dbReference type="Proteomes" id="UP000620874"/>
    </source>
</evidence>
<dbReference type="Proteomes" id="UP000620874">
    <property type="component" value="Unassembled WGS sequence"/>
</dbReference>
<proteinExistence type="predicted"/>
<organism evidence="3 4">
    <name type="scientific">Phocaeicola intestinalis</name>
    <dbReference type="NCBI Taxonomy" id="2762212"/>
    <lineage>
        <taxon>Bacteria</taxon>
        <taxon>Pseudomonadati</taxon>
        <taxon>Bacteroidota</taxon>
        <taxon>Bacteroidia</taxon>
        <taxon>Bacteroidales</taxon>
        <taxon>Bacteroidaceae</taxon>
        <taxon>Phocaeicola</taxon>
    </lineage>
</organism>
<evidence type="ECO:0000313" key="3">
    <source>
        <dbReference type="EMBL" id="MBD8039071.1"/>
    </source>
</evidence>
<dbReference type="Pfam" id="PF14905">
    <property type="entry name" value="OMP_b-brl_3"/>
    <property type="match status" value="1"/>
</dbReference>
<protein>
    <submittedName>
        <fullName evidence="3">Outer membrane beta-barrel protein</fullName>
    </submittedName>
</protein>
<sequence>MKRMILIIGLAAFGAGLPAQEAADSLLTGDVQTDSLFQALPEVMVEGERPVVKALPGRLEYDLPRMIAQKPIDNVYDALKELPGVVEMNGGLTLGARGVTVVLDGKVTNMSAGQLYSLLKSMPASRIERVEVMYNAPARYQVRGALINVRLRHRIGDPGSVQGEAFAKYDQRHEASFEERASLLYNGGKFSADFLYSHTHGESYNTTDKEARHWQEAEGEAYSVRNHERGHGRNHTHTFRLGADYRFAENHTLGFVYNGSYDTSHYNQYTTGTQTATTLGNQESWLHDGRLDYQVPFGLKAGVEFTWYHAPGSQRLASEMEETDMDFYTEDAQRINAWKFYVSQEHQLKHGWGLNYGVVYSTSVDNSYQRYSGNEGLPSDMDSRRREQTLNVYAGFSKSFGEDLSVDFSLAAERYRTPVWDEWSWYPNLTATYKPSASHIVQLSFSSDKRYPGYWAVQDAVSYLGGGYSEVQGNPLLKPSKDYDVRLVYVLKSKYIFSAWFSHTEDYATQTLYQSPERLVEIYRYLNFDFQRQAGIQASLPFKIKKWLDSRLTLIGVWTREKDADFYDMPFDRRIAYGMAVWNNTVTLSTRPDLRLTLNGFVRSKAHQGTYDLPASGNVDVALRYAFAGKNCILSVWCKDIFETAGIDPYIRIARQWVTNDYSCYRSVGLSFTWKFGGYQEKRREAVDTSRFK</sequence>
<accession>A0ABR8Y4I7</accession>
<dbReference type="InterPro" id="IPR041700">
    <property type="entry name" value="OMP_b-brl_3"/>
</dbReference>
<comment type="caution">
    <text evidence="3">The sequence shown here is derived from an EMBL/GenBank/DDBJ whole genome shotgun (WGS) entry which is preliminary data.</text>
</comment>
<dbReference type="SUPFAM" id="SSF56935">
    <property type="entry name" value="Porins"/>
    <property type="match status" value="1"/>
</dbReference>
<feature type="signal peptide" evidence="1">
    <location>
        <begin position="1"/>
        <end position="21"/>
    </location>
</feature>
<reference evidence="3 4" key="1">
    <citation type="submission" date="2020-08" db="EMBL/GenBank/DDBJ databases">
        <title>A Genomic Blueprint of the Chicken Gut Microbiome.</title>
        <authorList>
            <person name="Gilroy R."/>
            <person name="Ravi A."/>
            <person name="Getino M."/>
            <person name="Pursley I."/>
            <person name="Horton D.L."/>
            <person name="Alikhan N.-F."/>
            <person name="Baker D."/>
            <person name="Gharbi K."/>
            <person name="Hall N."/>
            <person name="Watson M."/>
            <person name="Adriaenssens E.M."/>
            <person name="Foster-Nyarko E."/>
            <person name="Jarju S."/>
            <person name="Secka A."/>
            <person name="Antonio M."/>
            <person name="Oren A."/>
            <person name="Chaudhuri R."/>
            <person name="La Ragione R.M."/>
            <person name="Hildebrand F."/>
            <person name="Pallen M.J."/>
        </authorList>
    </citation>
    <scope>NUCLEOTIDE SEQUENCE [LARGE SCALE GENOMIC DNA]</scope>
    <source>
        <strain evidence="3 4">Sa1CVN1</strain>
    </source>
</reference>
<keyword evidence="1" id="KW-0732">Signal</keyword>
<keyword evidence="4" id="KW-1185">Reference proteome</keyword>
<evidence type="ECO:0000256" key="1">
    <source>
        <dbReference type="SAM" id="SignalP"/>
    </source>
</evidence>